<accession>A0A3R8KRP1</accession>
<keyword evidence="1" id="KW-0472">Membrane</keyword>
<sequence length="612" mass="69638">MISRWNYLAITTVMLVVFFLFQFTNVALENWDGYEENSYYQDREELPGEDSAYQAGTGMTGRPGSFGDMPDGLRRRVVYIGAEDSMERNVVNTWASYTKRSFADYGTLEEYEEAEHGDESLRPEMLVIRPEDVNWGQRSLYRELEGYVDAGISLVFCGLPDADVIKNNVRLQKLLGIEKVKSEKIQLEGIYLHEGFLLGGEAVYQAENQEENEKRQDLELVLPWYTVGENAKVYMRGITEELQKTEEDYPAVIWRNHFDRAYVFAVNGSYMEDVTGLGLLTAMSSESRDYDLYPVVNAQNMVILNYPEFASENTAKMEELYGQPMSGMMRDIAWPAAVAAYRQNTLGLSCMLAPEYDYEDDTFPSKKELQYYMKRLKEQGGEAGLSGTAISDTEIRQKLREDQRIMSKELPDFQFSSFYAGGLTGEETEASLQEELLQSVRTVVLDYEGDSEIIGYQSENITKQDILSDGTKHTYREDFRMRSVQTALGYSSVGMDMTRVAYPEDADDTLEKVVSEFSGNVGYYWKNFKGFSGTTVSECDNRIRSFLALDYTESREGGSIHLELTGSEAPAWFVLRADGERVTHIDGGSFTKLEDQVWLIEAEASDIMIELK</sequence>
<evidence type="ECO:0000313" key="2">
    <source>
        <dbReference type="EMBL" id="RRK30253.1"/>
    </source>
</evidence>
<dbReference type="Proteomes" id="UP000274920">
    <property type="component" value="Unassembled WGS sequence"/>
</dbReference>
<comment type="caution">
    <text evidence="2">The sequence shown here is derived from an EMBL/GenBank/DDBJ whole genome shotgun (WGS) entry which is preliminary data.</text>
</comment>
<feature type="transmembrane region" description="Helical" evidence="1">
    <location>
        <begin position="7"/>
        <end position="28"/>
    </location>
</feature>
<reference evidence="2" key="1">
    <citation type="submission" date="2018-10" db="EMBL/GenBank/DDBJ databases">
        <title>Schaedlerella arabinophila gen. nov. sp. nov., isolated from the mouse intestinal tract and comparative analysis with the genome of the closely related altered Schaedler flora strain ASF502.</title>
        <authorList>
            <person name="Miyake S."/>
            <person name="Soh M."/>
            <person name="Seedorf H."/>
        </authorList>
    </citation>
    <scope>NUCLEOTIDE SEQUENCE [LARGE SCALE GENOMIC DNA]</scope>
    <source>
        <strain evidence="2">DSM 106076</strain>
    </source>
</reference>
<organism evidence="2 3">
    <name type="scientific">Schaedlerella arabinosiphila</name>
    <dbReference type="NCBI Taxonomy" id="2044587"/>
    <lineage>
        <taxon>Bacteria</taxon>
        <taxon>Bacillati</taxon>
        <taxon>Bacillota</taxon>
        <taxon>Clostridia</taxon>
        <taxon>Lachnospirales</taxon>
        <taxon>Lachnospiraceae</taxon>
        <taxon>Schaedlerella</taxon>
    </lineage>
</organism>
<dbReference type="EMBL" id="RHJS01000002">
    <property type="protein sequence ID" value="RRK30253.1"/>
    <property type="molecule type" value="Genomic_DNA"/>
</dbReference>
<evidence type="ECO:0000256" key="1">
    <source>
        <dbReference type="SAM" id="Phobius"/>
    </source>
</evidence>
<dbReference type="RefSeq" id="WP_125126100.1">
    <property type="nucleotide sequence ID" value="NZ_RHJS01000002.1"/>
</dbReference>
<evidence type="ECO:0000313" key="3">
    <source>
        <dbReference type="Proteomes" id="UP000274920"/>
    </source>
</evidence>
<protein>
    <submittedName>
        <fullName evidence="2">DUF2194 domain-containing protein</fullName>
    </submittedName>
</protein>
<dbReference type="AlphaFoldDB" id="A0A3R8KRP1"/>
<name>A0A3R8KRP1_9FIRM</name>
<proteinExistence type="predicted"/>
<gene>
    <name evidence="2" type="ORF">EBB54_01815</name>
</gene>
<keyword evidence="3" id="KW-1185">Reference proteome</keyword>
<keyword evidence="1" id="KW-1133">Transmembrane helix</keyword>
<keyword evidence="1" id="KW-0812">Transmembrane</keyword>